<organism evidence="5 6">
    <name type="scientific">Micromonospora echinospora</name>
    <name type="common">Micromonospora purpurea</name>
    <dbReference type="NCBI Taxonomy" id="1877"/>
    <lineage>
        <taxon>Bacteria</taxon>
        <taxon>Bacillati</taxon>
        <taxon>Actinomycetota</taxon>
        <taxon>Actinomycetes</taxon>
        <taxon>Micromonosporales</taxon>
        <taxon>Micromonosporaceae</taxon>
        <taxon>Micromonospora</taxon>
    </lineage>
</organism>
<dbReference type="InterPro" id="IPR013341">
    <property type="entry name" value="Mandelate_racemase_N_dom"/>
</dbReference>
<dbReference type="SMART" id="SM00922">
    <property type="entry name" value="MR_MLE"/>
    <property type="match status" value="1"/>
</dbReference>
<keyword evidence="3" id="KW-0460">Magnesium</keyword>
<evidence type="ECO:0000256" key="2">
    <source>
        <dbReference type="ARBA" id="ARBA00022723"/>
    </source>
</evidence>
<dbReference type="Proteomes" id="UP000198253">
    <property type="component" value="Chromosome I"/>
</dbReference>
<dbReference type="InParanoid" id="A0A1C4UCG3"/>
<dbReference type="PANTHER" id="PTHR13794">
    <property type="entry name" value="ENOLASE SUPERFAMILY, MANDELATE RACEMASE"/>
    <property type="match status" value="1"/>
</dbReference>
<evidence type="ECO:0000313" key="6">
    <source>
        <dbReference type="Proteomes" id="UP000198253"/>
    </source>
</evidence>
<dbReference type="AlphaFoldDB" id="A0A1C4UCG3"/>
<evidence type="ECO:0000256" key="3">
    <source>
        <dbReference type="ARBA" id="ARBA00022842"/>
    </source>
</evidence>
<dbReference type="InterPro" id="IPR013342">
    <property type="entry name" value="Mandelate_racemase_C"/>
</dbReference>
<feature type="domain" description="Mandelate racemase/muconate lactonizing enzyme C-terminal" evidence="4">
    <location>
        <begin position="190"/>
        <end position="286"/>
    </location>
</feature>
<comment type="cofactor">
    <cofactor evidence="1">
        <name>Mg(2+)</name>
        <dbReference type="ChEBI" id="CHEBI:18420"/>
    </cofactor>
</comment>
<dbReference type="RefSeq" id="WP_088979942.1">
    <property type="nucleotide sequence ID" value="NZ_LT607413.1"/>
</dbReference>
<evidence type="ECO:0000259" key="4">
    <source>
        <dbReference type="SMART" id="SM00922"/>
    </source>
</evidence>
<keyword evidence="6" id="KW-1185">Reference proteome</keyword>
<accession>A0A1C4UCG3</accession>
<dbReference type="GO" id="GO:0016052">
    <property type="term" value="P:carbohydrate catabolic process"/>
    <property type="evidence" value="ECO:0007669"/>
    <property type="project" value="TreeGrafter"/>
</dbReference>
<name>A0A1C4UCG3_MICEC</name>
<dbReference type="InterPro" id="IPR018110">
    <property type="entry name" value="Mandel_Rmase/mucon_lact_enz_CS"/>
</dbReference>
<dbReference type="EMBL" id="LT607413">
    <property type="protein sequence ID" value="SCE69395.1"/>
    <property type="molecule type" value="Genomic_DNA"/>
</dbReference>
<keyword evidence="2" id="KW-0479">Metal-binding</keyword>
<dbReference type="GO" id="GO:0016836">
    <property type="term" value="F:hydro-lyase activity"/>
    <property type="evidence" value="ECO:0007669"/>
    <property type="project" value="TreeGrafter"/>
</dbReference>
<dbReference type="GO" id="GO:0009063">
    <property type="term" value="P:amino acid catabolic process"/>
    <property type="evidence" value="ECO:0007669"/>
    <property type="project" value="InterPro"/>
</dbReference>
<dbReference type="SUPFAM" id="SSF54826">
    <property type="entry name" value="Enolase N-terminal domain-like"/>
    <property type="match status" value="1"/>
</dbReference>
<sequence length="412" mass="43349">MGSSRDLHHLVDRVAVEDVTESADGHPVDAVAPAGAAPRLPDAPVAEVRCRVFRARPDELIAMSFAPLSHRVMVLVEVVLADGSVGVGESWANYPSWAWRERIWTIDEGVAPLLVGTRPGSPEAAHRALMAKLGPLGRQWGAPGPIHQAVSAVDIALWDLAARHAGRSLASLLTDHPRAELPVYGSSLGPEGVAETAAHCAALGLTAVKVKVGFGHDRDLANVRTARRVLGDATQIFADANQAWTLPEALRTVPALADLGVAWVEEPLAGDRPAELDELAARTGMPLATGENLYGAAAFTPYLAGDGVAILQPDLTKVGGISEYLTVLRAAEAAGKTVNPHLYNGAIATAATVQVAASSPATSLVEWDVRSNPLRRAADAFLTDHGTVVVPNRPGLGIDLDPDQLDPYEEQL</sequence>
<dbReference type="InterPro" id="IPR036849">
    <property type="entry name" value="Enolase-like_C_sf"/>
</dbReference>
<dbReference type="Pfam" id="PF02746">
    <property type="entry name" value="MR_MLE_N"/>
    <property type="match status" value="1"/>
</dbReference>
<evidence type="ECO:0000313" key="5">
    <source>
        <dbReference type="EMBL" id="SCE69395.1"/>
    </source>
</evidence>
<dbReference type="SUPFAM" id="SSF51604">
    <property type="entry name" value="Enolase C-terminal domain-like"/>
    <property type="match status" value="1"/>
</dbReference>
<dbReference type="SFLD" id="SFLDS00001">
    <property type="entry name" value="Enolase"/>
    <property type="match status" value="1"/>
</dbReference>
<dbReference type="OrthoDB" id="9796450at2"/>
<dbReference type="SFLD" id="SFLDG00179">
    <property type="entry name" value="mandelate_racemase"/>
    <property type="match status" value="1"/>
</dbReference>
<dbReference type="InterPro" id="IPR029065">
    <property type="entry name" value="Enolase_C-like"/>
</dbReference>
<dbReference type="Pfam" id="PF13378">
    <property type="entry name" value="MR_MLE_C"/>
    <property type="match status" value="1"/>
</dbReference>
<gene>
    <name evidence="5" type="ORF">GA0070618_0211</name>
</gene>
<dbReference type="InterPro" id="IPR029017">
    <property type="entry name" value="Enolase-like_N"/>
</dbReference>
<dbReference type="InterPro" id="IPR046945">
    <property type="entry name" value="RHMD-like"/>
</dbReference>
<dbReference type="CDD" id="cd03316">
    <property type="entry name" value="MR_like"/>
    <property type="match status" value="1"/>
</dbReference>
<proteinExistence type="predicted"/>
<dbReference type="Gene3D" id="3.30.390.10">
    <property type="entry name" value="Enolase-like, N-terminal domain"/>
    <property type="match status" value="1"/>
</dbReference>
<dbReference type="Gene3D" id="3.20.20.120">
    <property type="entry name" value="Enolase-like C-terminal domain"/>
    <property type="match status" value="1"/>
</dbReference>
<evidence type="ECO:0000256" key="1">
    <source>
        <dbReference type="ARBA" id="ARBA00001946"/>
    </source>
</evidence>
<protein>
    <submittedName>
        <fullName evidence="5">L-alanine-DL-glutamate epimerase</fullName>
    </submittedName>
</protein>
<dbReference type="PANTHER" id="PTHR13794:SF58">
    <property type="entry name" value="MITOCHONDRIAL ENOLASE SUPERFAMILY MEMBER 1"/>
    <property type="match status" value="1"/>
</dbReference>
<dbReference type="PROSITE" id="PS00909">
    <property type="entry name" value="MR_MLE_2"/>
    <property type="match status" value="1"/>
</dbReference>
<reference evidence="6" key="1">
    <citation type="submission" date="2016-06" db="EMBL/GenBank/DDBJ databases">
        <authorList>
            <person name="Varghese N."/>
            <person name="Submissions Spin"/>
        </authorList>
    </citation>
    <scope>NUCLEOTIDE SEQUENCE [LARGE SCALE GENOMIC DNA]</scope>
    <source>
        <strain evidence="6">DSM 43816</strain>
    </source>
</reference>
<dbReference type="GO" id="GO:0000287">
    <property type="term" value="F:magnesium ion binding"/>
    <property type="evidence" value="ECO:0007669"/>
    <property type="project" value="TreeGrafter"/>
</dbReference>